<feature type="region of interest" description="Disordered" evidence="6">
    <location>
        <begin position="1"/>
        <end position="64"/>
    </location>
</feature>
<dbReference type="InterPro" id="IPR050652">
    <property type="entry name" value="AN1_A20_ZnFinger"/>
</dbReference>
<feature type="domain" description="AN1-type" evidence="7">
    <location>
        <begin position="78"/>
        <end position="124"/>
    </location>
</feature>
<accession>A0A6A4MPS0</accession>
<evidence type="ECO:0000256" key="6">
    <source>
        <dbReference type="SAM" id="MobiDB-lite"/>
    </source>
</evidence>
<dbReference type="GO" id="GO:0004842">
    <property type="term" value="F:ubiquitin-protein transferase activity"/>
    <property type="evidence" value="ECO:0007669"/>
    <property type="project" value="TreeGrafter"/>
</dbReference>
<comment type="caution">
    <text evidence="8">The sequence shown here is derived from an EMBL/GenBank/DDBJ whole genome shotgun (WGS) entry which is preliminary data.</text>
</comment>
<dbReference type="InterPro" id="IPR035896">
    <property type="entry name" value="AN1-like_Znf"/>
</dbReference>
<evidence type="ECO:0000256" key="1">
    <source>
        <dbReference type="ARBA" id="ARBA00003732"/>
    </source>
</evidence>
<feature type="compositionally biased region" description="Basic and acidic residues" evidence="6">
    <location>
        <begin position="1"/>
        <end position="14"/>
    </location>
</feature>
<keyword evidence="9" id="KW-1185">Reference proteome</keyword>
<evidence type="ECO:0000256" key="3">
    <source>
        <dbReference type="ARBA" id="ARBA00022771"/>
    </source>
</evidence>
<dbReference type="SMART" id="SM00154">
    <property type="entry name" value="ZnF_AN1"/>
    <property type="match status" value="1"/>
</dbReference>
<evidence type="ECO:0000259" key="7">
    <source>
        <dbReference type="PROSITE" id="PS51039"/>
    </source>
</evidence>
<dbReference type="PANTHER" id="PTHR10634">
    <property type="entry name" value="AN1-TYPE ZINC FINGER PROTEIN"/>
    <property type="match status" value="1"/>
</dbReference>
<dbReference type="Gene3D" id="4.10.1110.10">
    <property type="entry name" value="AN1-like Zinc finger"/>
    <property type="match status" value="1"/>
</dbReference>
<comment type="function">
    <text evidence="1">May be involved in environmental stress response.</text>
</comment>
<dbReference type="PROSITE" id="PS51039">
    <property type="entry name" value="ZF_AN1"/>
    <property type="match status" value="1"/>
</dbReference>
<evidence type="ECO:0000256" key="5">
    <source>
        <dbReference type="PROSITE-ProRule" id="PRU00449"/>
    </source>
</evidence>
<name>A0A6A4MPS0_9ERIC</name>
<evidence type="ECO:0000313" key="8">
    <source>
        <dbReference type="EMBL" id="KAE9467158.1"/>
    </source>
</evidence>
<feature type="compositionally biased region" description="Polar residues" evidence="6">
    <location>
        <begin position="26"/>
        <end position="36"/>
    </location>
</feature>
<proteinExistence type="predicted"/>
<dbReference type="PANTHER" id="PTHR10634:SF22">
    <property type="entry name" value="ZINC FINGER A20 AND AN1 DOMAIN-CONTAINING STRESS-ASSOCIATED PROTEIN 5"/>
    <property type="match status" value="1"/>
</dbReference>
<gene>
    <name evidence="8" type="ORF">C3L33_00932</name>
</gene>
<evidence type="ECO:0000256" key="2">
    <source>
        <dbReference type="ARBA" id="ARBA00022723"/>
    </source>
</evidence>
<dbReference type="SUPFAM" id="SSF118310">
    <property type="entry name" value="AN1-like Zinc finger"/>
    <property type="match status" value="1"/>
</dbReference>
<evidence type="ECO:0000313" key="9">
    <source>
        <dbReference type="Proteomes" id="UP000428333"/>
    </source>
</evidence>
<evidence type="ECO:0000256" key="4">
    <source>
        <dbReference type="ARBA" id="ARBA00022833"/>
    </source>
</evidence>
<dbReference type="InterPro" id="IPR000058">
    <property type="entry name" value="Znf_AN1"/>
</dbReference>
<sequence length="173" mass="19274">MAQKREKEETELKVPKPISTPPKLDPTSTSASSFVTDQAIRSAPGSDRSVPDAEIAPPPPTPTWRQQTAAAATEAAERREVNRCSGLWRKVGLTGFRCRCGDLFCSEHRYCDRLDYSYNYKAAGREAIEQENPVVRLAKILKIRINLHLGQFVRHGSSDSIGAWITRPPAGRR</sequence>
<dbReference type="Proteomes" id="UP000428333">
    <property type="component" value="Linkage Group LG01"/>
</dbReference>
<keyword evidence="2" id="KW-0479">Metal-binding</keyword>
<reference evidence="8 9" key="1">
    <citation type="journal article" date="2019" name="Genome Biol. Evol.">
        <title>The Rhododendron genome and chromosomal organization provide insight into shared whole-genome duplications across the heath family (Ericaceae).</title>
        <authorList>
            <person name="Soza V.L."/>
            <person name="Lindsley D."/>
            <person name="Waalkes A."/>
            <person name="Ramage E."/>
            <person name="Patwardhan R.P."/>
            <person name="Burton J.N."/>
            <person name="Adey A."/>
            <person name="Kumar A."/>
            <person name="Qiu R."/>
            <person name="Shendure J."/>
            <person name="Hall B."/>
        </authorList>
    </citation>
    <scope>NUCLEOTIDE SEQUENCE [LARGE SCALE GENOMIC DNA]</scope>
    <source>
        <strain evidence="8">RSF 1966-606</strain>
    </source>
</reference>
<dbReference type="GO" id="GO:0016567">
    <property type="term" value="P:protein ubiquitination"/>
    <property type="evidence" value="ECO:0007669"/>
    <property type="project" value="TreeGrafter"/>
</dbReference>
<keyword evidence="4" id="KW-0862">Zinc</keyword>
<dbReference type="OrthoDB" id="428577at2759"/>
<keyword evidence="3 5" id="KW-0863">Zinc-finger</keyword>
<protein>
    <recommendedName>
        <fullName evidence="7">AN1-type domain-containing protein</fullName>
    </recommendedName>
</protein>
<dbReference type="FunFam" id="4.10.1110.10:FF:000001">
    <property type="entry name" value="Zinc finger AN1-type containing 6"/>
    <property type="match status" value="1"/>
</dbReference>
<dbReference type="GO" id="GO:0008270">
    <property type="term" value="F:zinc ion binding"/>
    <property type="evidence" value="ECO:0007669"/>
    <property type="project" value="UniProtKB-KW"/>
</dbReference>
<dbReference type="EMBL" id="QEFC01000046">
    <property type="protein sequence ID" value="KAE9467158.1"/>
    <property type="molecule type" value="Genomic_DNA"/>
</dbReference>
<feature type="non-terminal residue" evidence="8">
    <location>
        <position position="1"/>
    </location>
</feature>
<dbReference type="AlphaFoldDB" id="A0A6A4MPS0"/>
<organism evidence="8 9">
    <name type="scientific">Rhododendron williamsianum</name>
    <dbReference type="NCBI Taxonomy" id="262921"/>
    <lineage>
        <taxon>Eukaryota</taxon>
        <taxon>Viridiplantae</taxon>
        <taxon>Streptophyta</taxon>
        <taxon>Embryophyta</taxon>
        <taxon>Tracheophyta</taxon>
        <taxon>Spermatophyta</taxon>
        <taxon>Magnoliopsida</taxon>
        <taxon>eudicotyledons</taxon>
        <taxon>Gunneridae</taxon>
        <taxon>Pentapetalae</taxon>
        <taxon>asterids</taxon>
        <taxon>Ericales</taxon>
        <taxon>Ericaceae</taxon>
        <taxon>Ericoideae</taxon>
        <taxon>Rhodoreae</taxon>
        <taxon>Rhododendron</taxon>
    </lineage>
</organism>